<gene>
    <name evidence="2" type="ORF">SAMN05443636_2707</name>
</gene>
<feature type="transmembrane region" description="Helical" evidence="1">
    <location>
        <begin position="58"/>
        <end position="77"/>
    </location>
</feature>
<keyword evidence="1" id="KW-0812">Transmembrane</keyword>
<evidence type="ECO:0000313" key="2">
    <source>
        <dbReference type="EMBL" id="SHH49961.1"/>
    </source>
</evidence>
<evidence type="ECO:0008006" key="4">
    <source>
        <dbReference type="Google" id="ProtNLM"/>
    </source>
</evidence>
<keyword evidence="3" id="KW-1185">Reference proteome</keyword>
<sequence>MSLLLLAVVTTGVAPTIHYEETQYFRQAWLWALLVGSGIPAALLGIGAVVADAEASTNAPLWAAVVLVVVFGPLILFSRSNLQIEVHDDVLLLRLWPFHLRARRVPLGEIDSITAMEISPMGDFGGLGVRIEPTFYRWGIRFDGPVGYIVEGNRAIRITRTDGRELVVTSTDPHTLVRTVERVGESGR</sequence>
<accession>A0A1M5TH26</accession>
<reference evidence="2 3" key="1">
    <citation type="submission" date="2016-11" db="EMBL/GenBank/DDBJ databases">
        <authorList>
            <person name="Jaros S."/>
            <person name="Januszkiewicz K."/>
            <person name="Wedrychowicz H."/>
        </authorList>
    </citation>
    <scope>NUCLEOTIDE SEQUENCE [LARGE SCALE GENOMIC DNA]</scope>
    <source>
        <strain evidence="2 3">DSM 9297</strain>
    </source>
</reference>
<protein>
    <recommendedName>
        <fullName evidence="4">PH domain-containing protein</fullName>
    </recommendedName>
</protein>
<feature type="transmembrane region" description="Helical" evidence="1">
    <location>
        <begin position="31"/>
        <end position="51"/>
    </location>
</feature>
<dbReference type="Proteomes" id="UP000184357">
    <property type="component" value="Unassembled WGS sequence"/>
</dbReference>
<dbReference type="EMBL" id="FQWV01000008">
    <property type="protein sequence ID" value="SHH49961.1"/>
    <property type="molecule type" value="Genomic_DNA"/>
</dbReference>
<evidence type="ECO:0000256" key="1">
    <source>
        <dbReference type="SAM" id="Phobius"/>
    </source>
</evidence>
<dbReference type="AlphaFoldDB" id="A0A1M5TH26"/>
<name>A0A1M5TH26_9EURY</name>
<keyword evidence="1" id="KW-0472">Membrane</keyword>
<proteinExistence type="predicted"/>
<evidence type="ECO:0000313" key="3">
    <source>
        <dbReference type="Proteomes" id="UP000184357"/>
    </source>
</evidence>
<dbReference type="STRING" id="43928.SAMN05443636_2707"/>
<organism evidence="2 3">
    <name type="scientific">Halobaculum gomorrense</name>
    <dbReference type="NCBI Taxonomy" id="43928"/>
    <lineage>
        <taxon>Archaea</taxon>
        <taxon>Methanobacteriati</taxon>
        <taxon>Methanobacteriota</taxon>
        <taxon>Stenosarchaea group</taxon>
        <taxon>Halobacteria</taxon>
        <taxon>Halobacteriales</taxon>
        <taxon>Haloferacaceae</taxon>
        <taxon>Halobaculum</taxon>
    </lineage>
</organism>
<keyword evidence="1" id="KW-1133">Transmembrane helix</keyword>